<dbReference type="InterPro" id="IPR036388">
    <property type="entry name" value="WH-like_DNA-bd_sf"/>
</dbReference>
<dbReference type="Pfam" id="PF08376">
    <property type="entry name" value="NIT"/>
    <property type="match status" value="1"/>
</dbReference>
<dbReference type="InterPro" id="IPR013587">
    <property type="entry name" value="Nitrate/nitrite_sensing"/>
</dbReference>
<dbReference type="RefSeq" id="WP_160343441.1">
    <property type="nucleotide sequence ID" value="NZ_WKJZ01000001.1"/>
</dbReference>
<dbReference type="InterPro" id="IPR005561">
    <property type="entry name" value="ANTAR"/>
</dbReference>
<dbReference type="Pfam" id="PF03861">
    <property type="entry name" value="ANTAR"/>
    <property type="match status" value="1"/>
</dbReference>
<organism evidence="2 3">
    <name type="scientific">Pseudomonas xionganensis</name>
    <dbReference type="NCBI Taxonomy" id="2654845"/>
    <lineage>
        <taxon>Bacteria</taxon>
        <taxon>Pseudomonadati</taxon>
        <taxon>Pseudomonadota</taxon>
        <taxon>Gammaproteobacteria</taxon>
        <taxon>Pseudomonadales</taxon>
        <taxon>Pseudomonadaceae</taxon>
        <taxon>Pseudomonas</taxon>
    </lineage>
</organism>
<dbReference type="SMART" id="SM01012">
    <property type="entry name" value="ANTAR"/>
    <property type="match status" value="1"/>
</dbReference>
<evidence type="ECO:0000313" key="3">
    <source>
        <dbReference type="Proteomes" id="UP000429555"/>
    </source>
</evidence>
<dbReference type="PROSITE" id="PS50921">
    <property type="entry name" value="ANTAR"/>
    <property type="match status" value="1"/>
</dbReference>
<keyword evidence="3" id="KW-1185">Reference proteome</keyword>
<evidence type="ECO:0000313" key="2">
    <source>
        <dbReference type="EMBL" id="MVW74492.1"/>
    </source>
</evidence>
<gene>
    <name evidence="2" type="ORF">GJV18_04105</name>
</gene>
<protein>
    <submittedName>
        <fullName evidence="2">ANTAR domain-containing protein</fullName>
    </submittedName>
</protein>
<dbReference type="EMBL" id="WKJZ01000001">
    <property type="protein sequence ID" value="MVW74492.1"/>
    <property type="molecule type" value="Genomic_DNA"/>
</dbReference>
<dbReference type="Proteomes" id="UP000429555">
    <property type="component" value="Unassembled WGS sequence"/>
</dbReference>
<feature type="domain" description="ANTAR" evidence="1">
    <location>
        <begin position="355"/>
        <end position="416"/>
    </location>
</feature>
<reference evidence="2 3" key="1">
    <citation type="submission" date="2019-11" db="EMBL/GenBank/DDBJ databases">
        <title>Pseudomonas flavidum sp. nov., isolated from Baiyang Lake.</title>
        <authorList>
            <person name="Zhao Y."/>
        </authorList>
    </citation>
    <scope>NUCLEOTIDE SEQUENCE [LARGE SCALE GENOMIC DNA]</scope>
    <source>
        <strain evidence="3">R-22-3 w-18</strain>
    </source>
</reference>
<sequence length="432" mass="48613">MHERKLPATLRFMLAARRSELLGLEDLAQTCALVARISQLVHALQKERGYSNLFLSSAAAHLRPQLDSLSATAADLEQEVRTALEQMDPNGLGAPDKTRLFTRIAHALHHLDELPGLRRRIRERLISAQDATATLIRLIGGLLAVIFEAADSAVDPDITRCLVTLFNFMQGKELAGQERALGVTGFASGYFDPQQLERLSHLQECQERSFSTFCRFASPAAAAQWQVLCASSSNLQACRLREIARSTHAGARLDPQLGELWFELHTQRIDLMQGIESHLEQELLHCCQQGMQRIRRELHSHRRVLENLSDMHNSAEQIRLFSVHSSGLDSPPEDGLSGNLARSTLDLLQHQSQRLQAMQDELRTTRQALEERKLVERAKQLLMRQQGHSESEAYAWLRQTAMNQGLRLEEVAQRLLNLATAAELQPLAGHRH</sequence>
<comment type="caution">
    <text evidence="2">The sequence shown here is derived from an EMBL/GenBank/DDBJ whole genome shotgun (WGS) entry which is preliminary data.</text>
</comment>
<dbReference type="AlphaFoldDB" id="A0A6I4KUU9"/>
<dbReference type="SUPFAM" id="SSF52172">
    <property type="entry name" value="CheY-like"/>
    <property type="match status" value="1"/>
</dbReference>
<dbReference type="GO" id="GO:0003723">
    <property type="term" value="F:RNA binding"/>
    <property type="evidence" value="ECO:0007669"/>
    <property type="project" value="InterPro"/>
</dbReference>
<name>A0A6I4KUU9_9PSED</name>
<dbReference type="InterPro" id="IPR011006">
    <property type="entry name" value="CheY-like_superfamily"/>
</dbReference>
<accession>A0A6I4KUU9</accession>
<evidence type="ECO:0000259" key="1">
    <source>
        <dbReference type="PROSITE" id="PS50921"/>
    </source>
</evidence>
<dbReference type="Gene3D" id="1.10.10.10">
    <property type="entry name" value="Winged helix-like DNA-binding domain superfamily/Winged helix DNA-binding domain"/>
    <property type="match status" value="1"/>
</dbReference>
<proteinExistence type="predicted"/>